<proteinExistence type="predicted"/>
<dbReference type="EMBL" id="FN656381">
    <property type="protein sequence ID" value="CBY41322.1"/>
    <property type="molecule type" value="Genomic_DNA"/>
</dbReference>
<evidence type="ECO:0000313" key="2">
    <source>
        <dbReference type="EMBL" id="CBY41322.1"/>
    </source>
</evidence>
<protein>
    <submittedName>
        <fullName evidence="1">Uncharacterized protein</fullName>
    </submittedName>
</protein>
<gene>
    <name evidence="1" type="ORF">GSOID_T00003780001</name>
    <name evidence="2" type="ORF">GSOID_T00023386001</name>
</gene>
<dbReference type="Proteomes" id="UP000001307">
    <property type="component" value="Unassembled WGS sequence"/>
</dbReference>
<dbReference type="InParanoid" id="E4XTH4"/>
<dbReference type="AlphaFoldDB" id="E4XTH4"/>
<organism evidence="1">
    <name type="scientific">Oikopleura dioica</name>
    <name type="common">Tunicate</name>
    <dbReference type="NCBI Taxonomy" id="34765"/>
    <lineage>
        <taxon>Eukaryota</taxon>
        <taxon>Metazoa</taxon>
        <taxon>Chordata</taxon>
        <taxon>Tunicata</taxon>
        <taxon>Appendicularia</taxon>
        <taxon>Copelata</taxon>
        <taxon>Oikopleuridae</taxon>
        <taxon>Oikopleura</taxon>
    </lineage>
</organism>
<dbReference type="EMBL" id="FN653155">
    <property type="protein sequence ID" value="CBY13036.1"/>
    <property type="molecule type" value="Genomic_DNA"/>
</dbReference>
<accession>E4XTH4</accession>
<sequence length="281" mass="31226">MKLFGTFFLASANAEERGACMAQVRETIEANPIINGEWDCERTGKDAVNCSAKCNSGAIYGLRRSPYIKAKDCDSENKRFKTNLEGNELVCDEGPEFKCEAKMNELLETATIENGFWTCEKLAGGAKYSGEPLACKNYVDWCDELASSFEIVNGSMAKTSGGRYNAHYKTICNDGRQVNKYSCTGNSNSGFPFFKRLSGTHVNSSNTDRICATNCDESALDEMYPLGAGAWNCELNKRKTSKDCKATCENGPKRFAFDMHCNDWGWHRVEKNEDASETCDE</sequence>
<reference evidence="1" key="1">
    <citation type="journal article" date="2010" name="Science">
        <title>Plasticity of animal genome architecture unmasked by rapid evolution of a pelagic tunicate.</title>
        <authorList>
            <person name="Denoeud F."/>
            <person name="Henriet S."/>
            <person name="Mungpakdee S."/>
            <person name="Aury J.M."/>
            <person name="Da Silva C."/>
            <person name="Brinkmann H."/>
            <person name="Mikhaleva J."/>
            <person name="Olsen L.C."/>
            <person name="Jubin C."/>
            <person name="Canestro C."/>
            <person name="Bouquet J.M."/>
            <person name="Danks G."/>
            <person name="Poulain J."/>
            <person name="Campsteijn C."/>
            <person name="Adamski M."/>
            <person name="Cross I."/>
            <person name="Yadetie F."/>
            <person name="Muffato M."/>
            <person name="Louis A."/>
            <person name="Butcher S."/>
            <person name="Tsagkogeorga G."/>
            <person name="Konrad A."/>
            <person name="Singh S."/>
            <person name="Jensen M.F."/>
            <person name="Cong E.H."/>
            <person name="Eikeseth-Otteraa H."/>
            <person name="Noel B."/>
            <person name="Anthouard V."/>
            <person name="Porcel B.M."/>
            <person name="Kachouri-Lafond R."/>
            <person name="Nishino A."/>
            <person name="Ugolini M."/>
            <person name="Chourrout P."/>
            <person name="Nishida H."/>
            <person name="Aasland R."/>
            <person name="Huzurbazar S."/>
            <person name="Westhof E."/>
            <person name="Delsuc F."/>
            <person name="Lehrach H."/>
            <person name="Reinhardt R."/>
            <person name="Weissenbach J."/>
            <person name="Roy S.W."/>
            <person name="Artiguenave F."/>
            <person name="Postlethwait J.H."/>
            <person name="Manak J.R."/>
            <person name="Thompson E.M."/>
            <person name="Jaillon O."/>
            <person name="Du Pasquier L."/>
            <person name="Boudinot P."/>
            <person name="Liberles D.A."/>
            <person name="Volff J.N."/>
            <person name="Philippe H."/>
            <person name="Lenhard B."/>
            <person name="Roest Crollius H."/>
            <person name="Wincker P."/>
            <person name="Chourrout D."/>
        </authorList>
    </citation>
    <scope>NUCLEOTIDE SEQUENCE [LARGE SCALE GENOMIC DNA]</scope>
</reference>
<evidence type="ECO:0000313" key="1">
    <source>
        <dbReference type="EMBL" id="CBY13036.1"/>
    </source>
</evidence>
<dbReference type="Proteomes" id="UP000011014">
    <property type="component" value="Unassembled WGS sequence"/>
</dbReference>
<dbReference type="OrthoDB" id="10618398at2759"/>
<name>E4XTH4_OIKDI</name>
<keyword evidence="3" id="KW-1185">Reference proteome</keyword>
<evidence type="ECO:0000313" key="3">
    <source>
        <dbReference type="Proteomes" id="UP000001307"/>
    </source>
</evidence>